<keyword evidence="1" id="KW-0812">Transmembrane</keyword>
<evidence type="ECO:0000313" key="2">
    <source>
        <dbReference type="EMBL" id="BDL43989.1"/>
    </source>
</evidence>
<organism evidence="2 3">
    <name type="scientific">Akkermansia biwaensis</name>
    <dbReference type="NCBI Taxonomy" id="2946555"/>
    <lineage>
        <taxon>Bacteria</taxon>
        <taxon>Pseudomonadati</taxon>
        <taxon>Verrucomicrobiota</taxon>
        <taxon>Verrucomicrobiia</taxon>
        <taxon>Verrucomicrobiales</taxon>
        <taxon>Akkermansiaceae</taxon>
        <taxon>Akkermansia</taxon>
    </lineage>
</organism>
<accession>A0ABM7ZH72</accession>
<protein>
    <submittedName>
        <fullName evidence="2">Uncharacterized protein</fullName>
    </submittedName>
</protein>
<dbReference type="Proteomes" id="UP001062263">
    <property type="component" value="Chromosome"/>
</dbReference>
<reference evidence="2" key="1">
    <citation type="submission" date="2022-06" db="EMBL/GenBank/DDBJ databases">
        <title>Akkermansia biwalacus sp. nov., an anaerobic mucin-degrading bacterium isolated from human intestine.</title>
        <authorList>
            <person name="Kobayashi Y."/>
            <person name="Inoue S."/>
            <person name="Kawahara T."/>
            <person name="Kohda N."/>
        </authorList>
    </citation>
    <scope>NUCLEOTIDE SEQUENCE</scope>
    <source>
        <strain evidence="2">WON2089</strain>
    </source>
</reference>
<gene>
    <name evidence="2" type="ORF">Abiwalacus_15630</name>
</gene>
<feature type="transmembrane region" description="Helical" evidence="1">
    <location>
        <begin position="217"/>
        <end position="236"/>
    </location>
</feature>
<evidence type="ECO:0000313" key="3">
    <source>
        <dbReference type="Proteomes" id="UP001062263"/>
    </source>
</evidence>
<name>A0ABM7ZH72_9BACT</name>
<evidence type="ECO:0000256" key="1">
    <source>
        <dbReference type="SAM" id="Phobius"/>
    </source>
</evidence>
<proteinExistence type="predicted"/>
<sequence>MPWGKGNIILNGKNIAQYISYGEIKFEDPKLGFLKIIQDDSARRFLWARAQGCSYDDANKFRNYRETLLVSNDAVFASFCGYYRRSRLLNENDENIIVNMPLEKQWCIFTLCLIWNAMRPIEGFLQNEMTPSHNCIGDPIPDIPSFVLLEKDGETILSTDPEDVNGRILKRDQFFQFIARNCQWYLGIPLILLLYAFLKDCYGFFLLKMNDIPVGRLWITGLLCLSVAILYWKVAFRHDAAKYYRFPLKNEACTMEQIPQDDSFSS</sequence>
<keyword evidence="3" id="KW-1185">Reference proteome</keyword>
<feature type="transmembrane region" description="Helical" evidence="1">
    <location>
        <begin position="177"/>
        <end position="197"/>
    </location>
</feature>
<dbReference type="EMBL" id="AP025943">
    <property type="protein sequence ID" value="BDL43989.1"/>
    <property type="molecule type" value="Genomic_DNA"/>
</dbReference>
<keyword evidence="1" id="KW-1133">Transmembrane helix</keyword>
<keyword evidence="1" id="KW-0472">Membrane</keyword>